<dbReference type="Gene3D" id="2.130.10.30">
    <property type="entry name" value="Regulator of chromosome condensation 1/beta-lactamase-inhibitor protein II"/>
    <property type="match status" value="2"/>
</dbReference>
<keyword evidence="11" id="KW-1185">Reference proteome</keyword>
<dbReference type="SMART" id="SM00220">
    <property type="entry name" value="S_TKc"/>
    <property type="match status" value="1"/>
</dbReference>
<dbReference type="PROSITE" id="PS00107">
    <property type="entry name" value="PROTEIN_KINASE_ATP"/>
    <property type="match status" value="1"/>
</dbReference>
<feature type="domain" description="Protein kinase" evidence="9">
    <location>
        <begin position="25"/>
        <end position="289"/>
    </location>
</feature>
<dbReference type="Gene3D" id="1.10.510.10">
    <property type="entry name" value="Transferase(Phosphotransferase) domain 1"/>
    <property type="match status" value="1"/>
</dbReference>
<dbReference type="InterPro" id="IPR008271">
    <property type="entry name" value="Ser/Thr_kinase_AS"/>
</dbReference>
<gene>
    <name evidence="10" type="ORF">rosag_42500</name>
</gene>
<keyword evidence="5 8" id="KW-0547">Nucleotide-binding</keyword>
<dbReference type="EC" id="2.7.11.1" evidence="1"/>
<dbReference type="PANTHER" id="PTHR22870:SF408">
    <property type="entry name" value="OS09G0560450 PROTEIN"/>
    <property type="match status" value="1"/>
</dbReference>
<evidence type="ECO:0000256" key="4">
    <source>
        <dbReference type="ARBA" id="ARBA00022737"/>
    </source>
</evidence>
<dbReference type="InterPro" id="IPR051210">
    <property type="entry name" value="Ub_ligase/GEF_domain"/>
</dbReference>
<keyword evidence="6" id="KW-0418">Kinase</keyword>
<dbReference type="InterPro" id="IPR011009">
    <property type="entry name" value="Kinase-like_dom_sf"/>
</dbReference>
<protein>
    <recommendedName>
        <fullName evidence="1">non-specific serine/threonine protein kinase</fullName>
        <ecNumber evidence="1">2.7.11.1</ecNumber>
    </recommendedName>
</protein>
<dbReference type="Proteomes" id="UP001161325">
    <property type="component" value="Unassembled WGS sequence"/>
</dbReference>
<dbReference type="GO" id="GO:0005524">
    <property type="term" value="F:ATP binding"/>
    <property type="evidence" value="ECO:0007669"/>
    <property type="project" value="UniProtKB-UniRule"/>
</dbReference>
<accession>A0AA37QCG0</accession>
<feature type="binding site" evidence="8">
    <location>
        <position position="54"/>
    </location>
    <ligand>
        <name>ATP</name>
        <dbReference type="ChEBI" id="CHEBI:30616"/>
    </ligand>
</feature>
<dbReference type="FunFam" id="1.10.510.10:FF:000021">
    <property type="entry name" value="Serine/threonine protein kinase"/>
    <property type="match status" value="1"/>
</dbReference>
<dbReference type="InterPro" id="IPR058923">
    <property type="entry name" value="RCC1-like_dom"/>
</dbReference>
<dbReference type="SUPFAM" id="SSF56112">
    <property type="entry name" value="Protein kinase-like (PK-like)"/>
    <property type="match status" value="1"/>
</dbReference>
<evidence type="ECO:0000256" key="5">
    <source>
        <dbReference type="ARBA" id="ARBA00022741"/>
    </source>
</evidence>
<comment type="caution">
    <text evidence="10">The sequence shown here is derived from an EMBL/GenBank/DDBJ whole genome shotgun (WGS) entry which is preliminary data.</text>
</comment>
<evidence type="ECO:0000259" key="9">
    <source>
        <dbReference type="PROSITE" id="PS50011"/>
    </source>
</evidence>
<evidence type="ECO:0000256" key="7">
    <source>
        <dbReference type="ARBA" id="ARBA00022840"/>
    </source>
</evidence>
<dbReference type="Pfam" id="PF25390">
    <property type="entry name" value="WD40_RLD"/>
    <property type="match status" value="1"/>
</dbReference>
<sequence>MADQLRTARAPFGDAADVAELSNEYELLGELGRGGSAVVYRAQDRSLGREVAIKVVHPRAAAPGDDPVARLAREARTVAQLQHPNIVTVFAVRRLRSGGLALVMQMVPGNTLKAIIQRDGPLAPERAERILRDVAQALAYAHARGVVHRDVKPENIFLDEESGRALLSDFGIARSDEHDSMTMTGTALGTPFYMSPEQVEGGTLDGRSDLYSLGLVAWEMLTGRRPWDGESLYNVIYKQKHEELPPIEALRPGVPTRLQYLVERMLQKRPAARWAGAEGLLAQLSHAVLPSDYGRWQSSLRPRVERWREQERERAKQVADGRQQESPGATLRFPRRVRAGAAVGATLDDGTVKLSRETGEADTAALIVGPDGKVTVAGVPADLRAHDALIDASTGQLALDVSEPLIAPELLAEPEAVRYDDVAEPNWEHAPVPARTGSRRVLLGVGALVASLGIVAAGYGNRERIVGALGDASPAPTEVAGVPASVDAPSAVNAEAVEATTSAPSAGAFPIGGSADVVTAGGRHSCVVTFGALLYCWGANDRGQLGDAGTASRTSPTRVAADLQFVQVSAGTSHTCAVTPGGDAYCWGDDANGQLGDGTRVRRTAPVRLAGSERFAFVLAGGTVSCGLTTRGGVSCWGANDHGQLGDDSTIPSRTAPAEIRWPSGGRVQGIAVGASHACALDADGRAFCWGANDRGQLGDGTTTDRRTPTRVAGDARFIALSAGRAHTCAATTERQVLCWGENRDGQLGARDQRQSSTVPTSVALPAGAMAIAVTAGGAHSCALGSTGGAWCWGRNASGQLGRGSTRARGVPAPVRAPSPLAAIAAAAAHTCALTTAGEALCWGAAGDGQLGDDARTARREPTMVALSPQLVSRPLRTR</sequence>
<evidence type="ECO:0000256" key="2">
    <source>
        <dbReference type="ARBA" id="ARBA00022527"/>
    </source>
</evidence>
<dbReference type="PROSITE" id="PS00108">
    <property type="entry name" value="PROTEIN_KINASE_ST"/>
    <property type="match status" value="1"/>
</dbReference>
<dbReference type="GO" id="GO:0004674">
    <property type="term" value="F:protein serine/threonine kinase activity"/>
    <property type="evidence" value="ECO:0007669"/>
    <property type="project" value="UniProtKB-KW"/>
</dbReference>
<dbReference type="InterPro" id="IPR000408">
    <property type="entry name" value="Reg_chr_condens"/>
</dbReference>
<keyword evidence="4" id="KW-0677">Repeat</keyword>
<dbReference type="Pfam" id="PF00069">
    <property type="entry name" value="Pkinase"/>
    <property type="match status" value="1"/>
</dbReference>
<dbReference type="AlphaFoldDB" id="A0AA37QCG0"/>
<dbReference type="PANTHER" id="PTHR22870">
    <property type="entry name" value="REGULATOR OF CHROMOSOME CONDENSATION"/>
    <property type="match status" value="1"/>
</dbReference>
<keyword evidence="7 8" id="KW-0067">ATP-binding</keyword>
<dbReference type="InterPro" id="IPR017441">
    <property type="entry name" value="Protein_kinase_ATP_BS"/>
</dbReference>
<dbReference type="Gene3D" id="3.30.200.20">
    <property type="entry name" value="Phosphorylase Kinase, domain 1"/>
    <property type="match status" value="1"/>
</dbReference>
<evidence type="ECO:0000256" key="1">
    <source>
        <dbReference type="ARBA" id="ARBA00012513"/>
    </source>
</evidence>
<dbReference type="InterPro" id="IPR009091">
    <property type="entry name" value="RCC1/BLIP-II"/>
</dbReference>
<dbReference type="SUPFAM" id="SSF50985">
    <property type="entry name" value="RCC1/BLIP-II"/>
    <property type="match status" value="1"/>
</dbReference>
<evidence type="ECO:0000256" key="8">
    <source>
        <dbReference type="PROSITE-ProRule" id="PRU10141"/>
    </source>
</evidence>
<keyword evidence="2" id="KW-0723">Serine/threonine-protein kinase</keyword>
<dbReference type="RefSeq" id="WP_284352169.1">
    <property type="nucleotide sequence ID" value="NZ_BRXS01000006.1"/>
</dbReference>
<reference evidence="10" key="1">
    <citation type="submission" date="2022-08" db="EMBL/GenBank/DDBJ databases">
        <title>Draft genome sequencing of Roseisolibacter agri AW1220.</title>
        <authorList>
            <person name="Tobiishi Y."/>
            <person name="Tonouchi A."/>
        </authorList>
    </citation>
    <scope>NUCLEOTIDE SEQUENCE</scope>
    <source>
        <strain evidence="10">AW1220</strain>
    </source>
</reference>
<organism evidence="10 11">
    <name type="scientific">Roseisolibacter agri</name>
    <dbReference type="NCBI Taxonomy" id="2014610"/>
    <lineage>
        <taxon>Bacteria</taxon>
        <taxon>Pseudomonadati</taxon>
        <taxon>Gemmatimonadota</taxon>
        <taxon>Gemmatimonadia</taxon>
        <taxon>Gemmatimonadales</taxon>
        <taxon>Gemmatimonadaceae</taxon>
        <taxon>Roseisolibacter</taxon>
    </lineage>
</organism>
<dbReference type="PROSITE" id="PS50011">
    <property type="entry name" value="PROTEIN_KINASE_DOM"/>
    <property type="match status" value="1"/>
</dbReference>
<keyword evidence="3" id="KW-0808">Transferase</keyword>
<proteinExistence type="predicted"/>
<evidence type="ECO:0000313" key="11">
    <source>
        <dbReference type="Proteomes" id="UP001161325"/>
    </source>
</evidence>
<name>A0AA37QCG0_9BACT</name>
<evidence type="ECO:0000313" key="10">
    <source>
        <dbReference type="EMBL" id="GLC27737.1"/>
    </source>
</evidence>
<evidence type="ECO:0000256" key="6">
    <source>
        <dbReference type="ARBA" id="ARBA00022777"/>
    </source>
</evidence>
<dbReference type="PRINTS" id="PR00633">
    <property type="entry name" value="RCCNDNSATION"/>
</dbReference>
<dbReference type="InterPro" id="IPR000719">
    <property type="entry name" value="Prot_kinase_dom"/>
</dbReference>
<dbReference type="CDD" id="cd14014">
    <property type="entry name" value="STKc_PknB_like"/>
    <property type="match status" value="1"/>
</dbReference>
<dbReference type="PROSITE" id="PS50012">
    <property type="entry name" value="RCC1_3"/>
    <property type="match status" value="6"/>
</dbReference>
<evidence type="ECO:0000256" key="3">
    <source>
        <dbReference type="ARBA" id="ARBA00022679"/>
    </source>
</evidence>
<dbReference type="EMBL" id="BRXS01000006">
    <property type="protein sequence ID" value="GLC27737.1"/>
    <property type="molecule type" value="Genomic_DNA"/>
</dbReference>